<sequence length="81" mass="8915">MASASRSGCMATQHFPAPVSFWPGPARPDPSSSVAFVDKIPLQFAARVKRDAGAPHHPVMCVFLRAQDTIQAWVNLKKTYY</sequence>
<protein>
    <submittedName>
        <fullName evidence="1">Uncharacterized protein</fullName>
    </submittedName>
</protein>
<organism evidence="1">
    <name type="scientific">Oryza brachyantha</name>
    <name type="common">malo sina</name>
    <dbReference type="NCBI Taxonomy" id="4533"/>
    <lineage>
        <taxon>Eukaryota</taxon>
        <taxon>Viridiplantae</taxon>
        <taxon>Streptophyta</taxon>
        <taxon>Embryophyta</taxon>
        <taxon>Tracheophyta</taxon>
        <taxon>Spermatophyta</taxon>
        <taxon>Magnoliopsida</taxon>
        <taxon>Liliopsida</taxon>
        <taxon>Poales</taxon>
        <taxon>Poaceae</taxon>
        <taxon>BOP clade</taxon>
        <taxon>Oryzoideae</taxon>
        <taxon>Oryzeae</taxon>
        <taxon>Oryzinae</taxon>
        <taxon>Oryza</taxon>
    </lineage>
</organism>
<proteinExistence type="predicted"/>
<accession>J3LC25</accession>
<keyword evidence="2" id="KW-1185">Reference proteome</keyword>
<name>J3LC25_ORYBR</name>
<dbReference type="HOGENOM" id="CLU_2577668_0_0_1"/>
<reference evidence="1" key="1">
    <citation type="submission" date="2013-04" db="UniProtKB">
        <authorList>
            <consortium name="EnsemblPlants"/>
        </authorList>
    </citation>
    <scope>IDENTIFICATION</scope>
</reference>
<dbReference type="Proteomes" id="UP000006038">
    <property type="component" value="Unassembled WGS sequence"/>
</dbReference>
<dbReference type="EnsemblPlants" id="OB02G21920.1">
    <property type="protein sequence ID" value="OB02G21920.1"/>
    <property type="gene ID" value="OB02G21920"/>
</dbReference>
<dbReference type="Gramene" id="OB02G21920.1">
    <property type="protein sequence ID" value="OB02G21920.1"/>
    <property type="gene ID" value="OB02G21920"/>
</dbReference>
<evidence type="ECO:0000313" key="1">
    <source>
        <dbReference type="EnsemblPlants" id="OB02G21920.1"/>
    </source>
</evidence>
<evidence type="ECO:0000313" key="2">
    <source>
        <dbReference type="Proteomes" id="UP000006038"/>
    </source>
</evidence>
<dbReference type="AlphaFoldDB" id="J3LC25"/>